<dbReference type="AlphaFoldDB" id="A0A9R1XG28"/>
<sequence length="131" mass="15201">MAGSRLLTDKEIETIITRYKSIIEMEKYKILDIKQKSQIKWINSKKSGLLDQNWSVDTSKKNSLYDMKSLKSSISVDEIKTMYWEIILGDIAAIVKYFEKHGKLDSPYNTSFISLIPKIKDPLMISNFQTN</sequence>
<gene>
    <name evidence="1" type="ORF">LSAT_V11C500290350</name>
</gene>
<evidence type="ECO:0000313" key="2">
    <source>
        <dbReference type="Proteomes" id="UP000235145"/>
    </source>
</evidence>
<reference evidence="1 2" key="1">
    <citation type="journal article" date="2017" name="Nat. Commun.">
        <title>Genome assembly with in vitro proximity ligation data and whole-genome triplication in lettuce.</title>
        <authorList>
            <person name="Reyes-Chin-Wo S."/>
            <person name="Wang Z."/>
            <person name="Yang X."/>
            <person name="Kozik A."/>
            <person name="Arikit S."/>
            <person name="Song C."/>
            <person name="Xia L."/>
            <person name="Froenicke L."/>
            <person name="Lavelle D.O."/>
            <person name="Truco M.J."/>
            <person name="Xia R."/>
            <person name="Zhu S."/>
            <person name="Xu C."/>
            <person name="Xu H."/>
            <person name="Xu X."/>
            <person name="Cox K."/>
            <person name="Korf I."/>
            <person name="Meyers B.C."/>
            <person name="Michelmore R.W."/>
        </authorList>
    </citation>
    <scope>NUCLEOTIDE SEQUENCE [LARGE SCALE GENOMIC DNA]</scope>
    <source>
        <strain evidence="2">cv. Salinas</strain>
        <tissue evidence="1">Seedlings</tissue>
    </source>
</reference>
<name>A0A9R1XG28_LACSA</name>
<proteinExistence type="predicted"/>
<dbReference type="Proteomes" id="UP000235145">
    <property type="component" value="Unassembled WGS sequence"/>
</dbReference>
<protein>
    <submittedName>
        <fullName evidence="1">Uncharacterized protein</fullName>
    </submittedName>
</protein>
<dbReference type="EMBL" id="NBSK02000005">
    <property type="protein sequence ID" value="KAJ0206672.1"/>
    <property type="molecule type" value="Genomic_DNA"/>
</dbReference>
<keyword evidence="2" id="KW-1185">Reference proteome</keyword>
<evidence type="ECO:0000313" key="1">
    <source>
        <dbReference type="EMBL" id="KAJ0206672.1"/>
    </source>
</evidence>
<organism evidence="1 2">
    <name type="scientific">Lactuca sativa</name>
    <name type="common">Garden lettuce</name>
    <dbReference type="NCBI Taxonomy" id="4236"/>
    <lineage>
        <taxon>Eukaryota</taxon>
        <taxon>Viridiplantae</taxon>
        <taxon>Streptophyta</taxon>
        <taxon>Embryophyta</taxon>
        <taxon>Tracheophyta</taxon>
        <taxon>Spermatophyta</taxon>
        <taxon>Magnoliopsida</taxon>
        <taxon>eudicotyledons</taxon>
        <taxon>Gunneridae</taxon>
        <taxon>Pentapetalae</taxon>
        <taxon>asterids</taxon>
        <taxon>campanulids</taxon>
        <taxon>Asterales</taxon>
        <taxon>Asteraceae</taxon>
        <taxon>Cichorioideae</taxon>
        <taxon>Cichorieae</taxon>
        <taxon>Lactucinae</taxon>
        <taxon>Lactuca</taxon>
    </lineage>
</organism>
<accession>A0A9R1XG28</accession>
<comment type="caution">
    <text evidence="1">The sequence shown here is derived from an EMBL/GenBank/DDBJ whole genome shotgun (WGS) entry which is preliminary data.</text>
</comment>